<dbReference type="SUPFAM" id="SSF57850">
    <property type="entry name" value="RING/U-box"/>
    <property type="match status" value="1"/>
</dbReference>
<evidence type="ECO:0000313" key="4">
    <source>
        <dbReference type="Proteomes" id="UP000815325"/>
    </source>
</evidence>
<keyword evidence="1" id="KW-0479">Metal-binding</keyword>
<sequence>MAIRKSGNAVLKAALNTPAVSSCYMSLTGNTRNEHIVRLKKQRGQNSVLTSHGQRHTLVVTTKAALGITSPTITHSGAKGQNFILLCQLSLLSAWIKACSFLQGMYQSGLQANSASAQWVAENTKPCGNCKAPFFKRSGCNHLVCGNCKKHLCNKCAATFETSSETYQHLRAAHNGCYD</sequence>
<proteinExistence type="predicted"/>
<dbReference type="PROSITE" id="PS51257">
    <property type="entry name" value="PROKAR_LIPOPROTEIN"/>
    <property type="match status" value="1"/>
</dbReference>
<name>A0ABQ7G798_DUNSA</name>
<protein>
    <recommendedName>
        <fullName evidence="2">C2H2-type domain-containing protein</fullName>
    </recommendedName>
</protein>
<dbReference type="PROSITE" id="PS00028">
    <property type="entry name" value="ZINC_FINGER_C2H2_1"/>
    <property type="match status" value="1"/>
</dbReference>
<keyword evidence="1" id="KW-0863">Zinc-finger</keyword>
<dbReference type="EMBL" id="MU070037">
    <property type="protein sequence ID" value="KAF5830486.1"/>
    <property type="molecule type" value="Genomic_DNA"/>
</dbReference>
<organism evidence="3 4">
    <name type="scientific">Dunaliella salina</name>
    <name type="common">Green alga</name>
    <name type="synonym">Protococcus salinus</name>
    <dbReference type="NCBI Taxonomy" id="3046"/>
    <lineage>
        <taxon>Eukaryota</taxon>
        <taxon>Viridiplantae</taxon>
        <taxon>Chlorophyta</taxon>
        <taxon>core chlorophytes</taxon>
        <taxon>Chlorophyceae</taxon>
        <taxon>CS clade</taxon>
        <taxon>Chlamydomonadales</taxon>
        <taxon>Dunaliellaceae</taxon>
        <taxon>Dunaliella</taxon>
    </lineage>
</organism>
<dbReference type="EMBL" id="MU070037">
    <property type="protein sequence ID" value="KAF5830487.1"/>
    <property type="molecule type" value="Genomic_DNA"/>
</dbReference>
<reference evidence="3" key="2">
    <citation type="submission" date="2020-06" db="EMBL/GenBank/DDBJ databases">
        <authorList>
            <consortium name="DOE Joint Genome Institute"/>
            <person name="Calhoun S."/>
            <person name="Polle J.E."/>
            <person name="Mckie-Krisberg Z."/>
            <person name="Prochnik S."/>
            <person name="Neofotis P."/>
            <person name="Yim W.C."/>
            <person name="Hathwaik L.T."/>
            <person name="Jenkins J."/>
            <person name="Molina H."/>
            <person name="Bunkenborg J."/>
            <person name="Grigoriev I.V."/>
            <person name="Barry K."/>
            <person name="Schmutz J."/>
            <person name="Jin E."/>
            <person name="Cushman J.C."/>
            <person name="Magnuson J.K."/>
        </authorList>
    </citation>
    <scope>NUCLEOTIDE SEQUENCE</scope>
    <source>
        <strain evidence="3">CCAP 19/18</strain>
    </source>
</reference>
<dbReference type="Gene3D" id="1.20.120.1750">
    <property type="match status" value="1"/>
</dbReference>
<keyword evidence="1" id="KW-0862">Zinc</keyword>
<keyword evidence="4" id="KW-1185">Reference proteome</keyword>
<dbReference type="PROSITE" id="PS50157">
    <property type="entry name" value="ZINC_FINGER_C2H2_2"/>
    <property type="match status" value="1"/>
</dbReference>
<reference evidence="3" key="1">
    <citation type="submission" date="2017-08" db="EMBL/GenBank/DDBJ databases">
        <authorList>
            <person name="Polle J.E."/>
            <person name="Barry K."/>
            <person name="Cushman J."/>
            <person name="Schmutz J."/>
            <person name="Tran D."/>
            <person name="Hathwaick L.T."/>
            <person name="Yim W.C."/>
            <person name="Jenkins J."/>
            <person name="Mckie-Krisberg Z.M."/>
            <person name="Prochnik S."/>
            <person name="Lindquist E."/>
            <person name="Dockter R.B."/>
            <person name="Adam C."/>
            <person name="Molina H."/>
            <person name="Bunkerborg J."/>
            <person name="Jin E."/>
            <person name="Buchheim M."/>
            <person name="Magnuson J."/>
        </authorList>
    </citation>
    <scope>NUCLEOTIDE SEQUENCE</scope>
    <source>
        <strain evidence="3">CCAP 19/18</strain>
    </source>
</reference>
<dbReference type="Pfam" id="PF22191">
    <property type="entry name" value="IBR_1"/>
    <property type="match status" value="1"/>
</dbReference>
<comment type="caution">
    <text evidence="3">The sequence shown here is derived from an EMBL/GenBank/DDBJ whole genome shotgun (WGS) entry which is preliminary data.</text>
</comment>
<accession>A0ABQ7G798</accession>
<dbReference type="InterPro" id="IPR013087">
    <property type="entry name" value="Znf_C2H2_type"/>
</dbReference>
<dbReference type="Proteomes" id="UP000815325">
    <property type="component" value="Unassembled WGS sequence"/>
</dbReference>
<feature type="domain" description="C2H2-type" evidence="2">
    <location>
        <begin position="151"/>
        <end position="179"/>
    </location>
</feature>
<evidence type="ECO:0000256" key="1">
    <source>
        <dbReference type="PROSITE-ProRule" id="PRU00042"/>
    </source>
</evidence>
<evidence type="ECO:0000313" key="3">
    <source>
        <dbReference type="EMBL" id="KAF5830487.1"/>
    </source>
</evidence>
<evidence type="ECO:0000259" key="2">
    <source>
        <dbReference type="PROSITE" id="PS50157"/>
    </source>
</evidence>
<gene>
    <name evidence="3" type="ORF">DUNSADRAFT_14527</name>
</gene>